<keyword evidence="2" id="KW-0408">Iron</keyword>
<proteinExistence type="predicted"/>
<keyword evidence="1" id="KW-0479">Metal-binding</keyword>
<dbReference type="InterPro" id="IPR026992">
    <property type="entry name" value="DIOX_N"/>
</dbReference>
<name>A0AAD8M045_9APIA</name>
<protein>
    <recommendedName>
        <fullName evidence="3">Non-haem dioxygenase N-terminal domain-containing protein</fullName>
    </recommendedName>
</protein>
<dbReference type="GO" id="GO:0046872">
    <property type="term" value="F:metal ion binding"/>
    <property type="evidence" value="ECO:0007669"/>
    <property type="project" value="UniProtKB-KW"/>
</dbReference>
<evidence type="ECO:0000256" key="2">
    <source>
        <dbReference type="ARBA" id="ARBA00023004"/>
    </source>
</evidence>
<gene>
    <name evidence="4" type="ORF">POM88_047949</name>
</gene>
<evidence type="ECO:0000313" key="5">
    <source>
        <dbReference type="Proteomes" id="UP001237642"/>
    </source>
</evidence>
<reference evidence="4" key="2">
    <citation type="submission" date="2023-05" db="EMBL/GenBank/DDBJ databases">
        <authorList>
            <person name="Schelkunov M.I."/>
        </authorList>
    </citation>
    <scope>NUCLEOTIDE SEQUENCE</scope>
    <source>
        <strain evidence="4">Hsosn_3</strain>
        <tissue evidence="4">Leaf</tissue>
    </source>
</reference>
<comment type="caution">
    <text evidence="4">The sequence shown here is derived from an EMBL/GenBank/DDBJ whole genome shotgun (WGS) entry which is preliminary data.</text>
</comment>
<evidence type="ECO:0000256" key="1">
    <source>
        <dbReference type="ARBA" id="ARBA00022723"/>
    </source>
</evidence>
<sequence>MDNEIDGDNDCVKEIVQRNSSFIPKRFILTENMVSKDEEITLLSAKTPVLDLALLSNGHEEEHKVLDEACKYWGFFLVINHGIPERILEDSDTLMLHGNASSQSYHGNACTYASELLSDTLPA</sequence>
<dbReference type="Proteomes" id="UP001237642">
    <property type="component" value="Unassembled WGS sequence"/>
</dbReference>
<evidence type="ECO:0000259" key="3">
    <source>
        <dbReference type="Pfam" id="PF14226"/>
    </source>
</evidence>
<reference evidence="4" key="1">
    <citation type="submission" date="2023-02" db="EMBL/GenBank/DDBJ databases">
        <title>Genome of toxic invasive species Heracleum sosnowskyi carries increased number of genes despite the absence of recent whole-genome duplications.</title>
        <authorList>
            <person name="Schelkunov M."/>
            <person name="Shtratnikova V."/>
            <person name="Makarenko M."/>
            <person name="Klepikova A."/>
            <person name="Omelchenko D."/>
            <person name="Novikova G."/>
            <person name="Obukhova E."/>
            <person name="Bogdanov V."/>
            <person name="Penin A."/>
            <person name="Logacheva M."/>
        </authorList>
    </citation>
    <scope>NUCLEOTIDE SEQUENCE</scope>
    <source>
        <strain evidence="4">Hsosn_3</strain>
        <tissue evidence="4">Leaf</tissue>
    </source>
</reference>
<dbReference type="Gene3D" id="2.60.120.330">
    <property type="entry name" value="B-lactam Antibiotic, Isopenicillin N Synthase, Chain"/>
    <property type="match status" value="1"/>
</dbReference>
<dbReference type="SUPFAM" id="SSF51197">
    <property type="entry name" value="Clavaminate synthase-like"/>
    <property type="match status" value="1"/>
</dbReference>
<dbReference type="InterPro" id="IPR027443">
    <property type="entry name" value="IPNS-like_sf"/>
</dbReference>
<organism evidence="4 5">
    <name type="scientific">Heracleum sosnowskyi</name>
    <dbReference type="NCBI Taxonomy" id="360622"/>
    <lineage>
        <taxon>Eukaryota</taxon>
        <taxon>Viridiplantae</taxon>
        <taxon>Streptophyta</taxon>
        <taxon>Embryophyta</taxon>
        <taxon>Tracheophyta</taxon>
        <taxon>Spermatophyta</taxon>
        <taxon>Magnoliopsida</taxon>
        <taxon>eudicotyledons</taxon>
        <taxon>Gunneridae</taxon>
        <taxon>Pentapetalae</taxon>
        <taxon>asterids</taxon>
        <taxon>campanulids</taxon>
        <taxon>Apiales</taxon>
        <taxon>Apiaceae</taxon>
        <taxon>Apioideae</taxon>
        <taxon>apioid superclade</taxon>
        <taxon>Tordylieae</taxon>
        <taxon>Tordyliinae</taxon>
        <taxon>Heracleum</taxon>
    </lineage>
</organism>
<dbReference type="EMBL" id="JAUIZM010000011">
    <property type="protein sequence ID" value="KAK1354693.1"/>
    <property type="molecule type" value="Genomic_DNA"/>
</dbReference>
<keyword evidence="5" id="KW-1185">Reference proteome</keyword>
<feature type="domain" description="Non-haem dioxygenase N-terminal" evidence="3">
    <location>
        <begin position="48"/>
        <end position="90"/>
    </location>
</feature>
<dbReference type="AlphaFoldDB" id="A0AAD8M045"/>
<accession>A0AAD8M045</accession>
<evidence type="ECO:0000313" key="4">
    <source>
        <dbReference type="EMBL" id="KAK1354693.1"/>
    </source>
</evidence>
<dbReference type="Pfam" id="PF14226">
    <property type="entry name" value="DIOX_N"/>
    <property type="match status" value="1"/>
</dbReference>